<comment type="subunit">
    <text evidence="9 10">Homodimer. Probably interacts with PlsY.</text>
</comment>
<dbReference type="NCBIfam" id="TIGR00182">
    <property type="entry name" value="plsX"/>
    <property type="match status" value="1"/>
</dbReference>
<dbReference type="Proteomes" id="UP000253570">
    <property type="component" value="Unassembled WGS sequence"/>
</dbReference>
<name>A0A368DP82_9PROT</name>
<evidence type="ECO:0000256" key="10">
    <source>
        <dbReference type="HAMAP-Rule" id="MF_00019"/>
    </source>
</evidence>
<evidence type="ECO:0000256" key="6">
    <source>
        <dbReference type="ARBA" id="ARBA00023209"/>
    </source>
</evidence>
<dbReference type="SUPFAM" id="SSF53659">
    <property type="entry name" value="Isocitrate/Isopropylmalate dehydrogenase-like"/>
    <property type="match status" value="1"/>
</dbReference>
<dbReference type="UniPathway" id="UPA00085"/>
<comment type="function">
    <text evidence="10">Catalyzes the reversible formation of acyl-phosphate (acyl-PO(4)) from acyl-[acyl-carrier-protein] (acyl-ACP). This enzyme utilizes acyl-ACP as fatty acyl donor, but not acyl-CoA.</text>
</comment>
<dbReference type="PIRSF" id="PIRSF002465">
    <property type="entry name" value="Phsphlp_syn_PlsX"/>
    <property type="match status" value="1"/>
</dbReference>
<comment type="subcellular location">
    <subcellularLocation>
        <location evidence="10">Cytoplasm</location>
    </subcellularLocation>
    <text evidence="10">Associated with the membrane possibly through PlsY.</text>
</comment>
<keyword evidence="7 10" id="KW-1208">Phospholipid metabolism</keyword>
<sequence length="344" mass="37615">MKQEINIAIDFMGGDDNASFVLHGLRLTYEKYPESRFQLFGDEDLIRSKIKNFPDLQNISDIIHCETFVRMDEKPSLSIKRGRGTSSIWKAIDSVKNGKSDIIISAGNTGALMAMSTLILKTMSEIQRPAIAAIWPTINGETIVLDVGATIGSNTKQLVDFSILGASMAQSIFDLDQPRVSLLNIGEEEMKGLDEIKKAHDILKSGSYFFNYQGFVEGNLIGKGVSDVIVTDGFTGNVALKTAEGTAAQISTYFKDAIDRSLTAKLGYLFAKSAFQTLKDKMNPSRLNGGVFLGLNGIVIKSHGKTDPTGFSSAIDLGIDMHKSSLILKIQKNVNELNKELNFD</sequence>
<dbReference type="InterPro" id="IPR012281">
    <property type="entry name" value="Phospholipid_synth_PlsX-like"/>
</dbReference>
<evidence type="ECO:0000256" key="7">
    <source>
        <dbReference type="ARBA" id="ARBA00023264"/>
    </source>
</evidence>
<evidence type="ECO:0000256" key="8">
    <source>
        <dbReference type="ARBA" id="ARBA00024069"/>
    </source>
</evidence>
<comment type="similarity">
    <text evidence="10">Belongs to the PlsX family.</text>
</comment>
<evidence type="ECO:0000256" key="3">
    <source>
        <dbReference type="ARBA" id="ARBA00022516"/>
    </source>
</evidence>
<keyword evidence="2 10" id="KW-0963">Cytoplasm</keyword>
<comment type="pathway">
    <text evidence="10">Lipid metabolism; phospholipid metabolism.</text>
</comment>
<proteinExistence type="inferred from homology"/>
<organism evidence="11 12">
    <name type="scientific">PS1 clade bacterium</name>
    <dbReference type="NCBI Taxonomy" id="2175152"/>
    <lineage>
        <taxon>Bacteria</taxon>
        <taxon>Pseudomonadati</taxon>
        <taxon>Pseudomonadota</taxon>
        <taxon>Alphaproteobacteria</taxon>
        <taxon>PS1 clade</taxon>
    </lineage>
</organism>
<dbReference type="AlphaFoldDB" id="A0A368DP82"/>
<evidence type="ECO:0000313" key="11">
    <source>
        <dbReference type="EMBL" id="RCL73083.1"/>
    </source>
</evidence>
<comment type="catalytic activity">
    <reaction evidence="1 10">
        <text>a fatty acyl-[ACP] + phosphate = an acyl phosphate + holo-[ACP]</text>
        <dbReference type="Rhea" id="RHEA:42292"/>
        <dbReference type="Rhea" id="RHEA-COMP:9685"/>
        <dbReference type="Rhea" id="RHEA-COMP:14125"/>
        <dbReference type="ChEBI" id="CHEBI:43474"/>
        <dbReference type="ChEBI" id="CHEBI:59918"/>
        <dbReference type="ChEBI" id="CHEBI:64479"/>
        <dbReference type="ChEBI" id="CHEBI:138651"/>
        <dbReference type="EC" id="2.3.1.274"/>
    </reaction>
</comment>
<evidence type="ECO:0000313" key="12">
    <source>
        <dbReference type="Proteomes" id="UP000253570"/>
    </source>
</evidence>
<dbReference type="Gene3D" id="3.40.718.10">
    <property type="entry name" value="Isopropylmalate Dehydrogenase"/>
    <property type="match status" value="1"/>
</dbReference>
<evidence type="ECO:0000256" key="1">
    <source>
        <dbReference type="ARBA" id="ARBA00001232"/>
    </source>
</evidence>
<keyword evidence="5 10" id="KW-0443">Lipid metabolism</keyword>
<gene>
    <name evidence="10" type="primary">plsX</name>
    <name evidence="11" type="ORF">DBW71_04600</name>
</gene>
<evidence type="ECO:0000256" key="4">
    <source>
        <dbReference type="ARBA" id="ARBA00022679"/>
    </source>
</evidence>
<comment type="caution">
    <text evidence="11">The sequence shown here is derived from an EMBL/GenBank/DDBJ whole genome shotgun (WGS) entry which is preliminary data.</text>
</comment>
<reference evidence="11 12" key="1">
    <citation type="journal article" date="2018" name="Microbiome">
        <title>Fine metagenomic profile of the Mediterranean stratified and mixed water columns revealed by assembly and recruitment.</title>
        <authorList>
            <person name="Haro-Moreno J.M."/>
            <person name="Lopez-Perez M."/>
            <person name="De La Torre J.R."/>
            <person name="Picazo A."/>
            <person name="Camacho A."/>
            <person name="Rodriguez-Valera F."/>
        </authorList>
    </citation>
    <scope>NUCLEOTIDE SEQUENCE [LARGE SCALE GENOMIC DNA]</scope>
    <source>
        <strain evidence="11">MED-G57</strain>
    </source>
</reference>
<keyword evidence="3 10" id="KW-0444">Lipid biosynthesis</keyword>
<accession>A0A368DP82</accession>
<dbReference type="InterPro" id="IPR003664">
    <property type="entry name" value="FA_synthesis"/>
</dbReference>
<evidence type="ECO:0000256" key="2">
    <source>
        <dbReference type="ARBA" id="ARBA00022490"/>
    </source>
</evidence>
<evidence type="ECO:0000256" key="9">
    <source>
        <dbReference type="ARBA" id="ARBA00046608"/>
    </source>
</evidence>
<dbReference type="EC" id="2.3.1.274" evidence="8 10"/>
<keyword evidence="11" id="KW-0012">Acyltransferase</keyword>
<dbReference type="PANTHER" id="PTHR30100">
    <property type="entry name" value="FATTY ACID/PHOSPHOLIPID SYNTHESIS PROTEIN PLSX"/>
    <property type="match status" value="1"/>
</dbReference>
<dbReference type="GO" id="GO:0005737">
    <property type="term" value="C:cytoplasm"/>
    <property type="evidence" value="ECO:0007669"/>
    <property type="project" value="UniProtKB-SubCell"/>
</dbReference>
<dbReference type="GO" id="GO:0008654">
    <property type="term" value="P:phospholipid biosynthetic process"/>
    <property type="evidence" value="ECO:0007669"/>
    <property type="project" value="UniProtKB-KW"/>
</dbReference>
<dbReference type="PANTHER" id="PTHR30100:SF1">
    <property type="entry name" value="PHOSPHATE ACYLTRANSFERASE"/>
    <property type="match status" value="1"/>
</dbReference>
<keyword evidence="4 10" id="KW-0808">Transferase</keyword>
<protein>
    <recommendedName>
        <fullName evidence="8 10">Phosphate acyltransferase</fullName>
        <ecNumber evidence="8 10">2.3.1.274</ecNumber>
    </recommendedName>
    <alternativeName>
        <fullName evidence="10">Acyl-ACP phosphotransacylase</fullName>
    </alternativeName>
    <alternativeName>
        <fullName evidence="10">Acyl-[acyl-carrier-protein]--phosphate acyltransferase</fullName>
    </alternativeName>
    <alternativeName>
        <fullName evidence="10">Phosphate-acyl-ACP acyltransferase</fullName>
    </alternativeName>
</protein>
<keyword evidence="6 10" id="KW-0594">Phospholipid biosynthesis</keyword>
<dbReference type="GO" id="GO:0043811">
    <property type="term" value="F:phosphate:acyl-[acyl carrier protein] acyltransferase activity"/>
    <property type="evidence" value="ECO:0007669"/>
    <property type="project" value="UniProtKB-UniRule"/>
</dbReference>
<dbReference type="HAMAP" id="MF_00019">
    <property type="entry name" value="PlsX"/>
    <property type="match status" value="1"/>
</dbReference>
<evidence type="ECO:0000256" key="5">
    <source>
        <dbReference type="ARBA" id="ARBA00023098"/>
    </source>
</evidence>
<dbReference type="GO" id="GO:0006633">
    <property type="term" value="P:fatty acid biosynthetic process"/>
    <property type="evidence" value="ECO:0007669"/>
    <property type="project" value="UniProtKB-UniRule"/>
</dbReference>
<dbReference type="EMBL" id="QOQD01000010">
    <property type="protein sequence ID" value="RCL73083.1"/>
    <property type="molecule type" value="Genomic_DNA"/>
</dbReference>
<dbReference type="Pfam" id="PF02504">
    <property type="entry name" value="FA_synthesis"/>
    <property type="match status" value="1"/>
</dbReference>